<gene>
    <name evidence="2" type="ORF">DFQ14_10815</name>
</gene>
<dbReference type="InterPro" id="IPR013321">
    <property type="entry name" value="Arc_rbn_hlx_hlx"/>
</dbReference>
<feature type="region of interest" description="Disordered" evidence="1">
    <location>
        <begin position="1"/>
        <end position="31"/>
    </location>
</feature>
<sequence length="77" mass="8976">MNTPMTPEQEYDYYAQPENQTPQGPARRRRPSRLTALVPVRFPPELLEEVRRAADADDRSLSAWIRRAVEHELRDSA</sequence>
<dbReference type="NCBIfam" id="NF041551">
    <property type="entry name" value="YlcI_YnfO_N"/>
    <property type="match status" value="1"/>
</dbReference>
<evidence type="ECO:0000256" key="1">
    <source>
        <dbReference type="SAM" id="MobiDB-lite"/>
    </source>
</evidence>
<dbReference type="SUPFAM" id="SSF47598">
    <property type="entry name" value="Ribbon-helix-helix"/>
    <property type="match status" value="1"/>
</dbReference>
<keyword evidence="3" id="KW-1185">Reference proteome</keyword>
<dbReference type="AlphaFoldDB" id="A0A368VM33"/>
<dbReference type="GO" id="GO:0006355">
    <property type="term" value="P:regulation of DNA-templated transcription"/>
    <property type="evidence" value="ECO:0007669"/>
    <property type="project" value="InterPro"/>
</dbReference>
<evidence type="ECO:0000313" key="2">
    <source>
        <dbReference type="EMBL" id="RCW42759.1"/>
    </source>
</evidence>
<evidence type="ECO:0000313" key="3">
    <source>
        <dbReference type="Proteomes" id="UP000253495"/>
    </source>
</evidence>
<name>A0A368VM33_9ACTN</name>
<comment type="caution">
    <text evidence="2">The sequence shown here is derived from an EMBL/GenBank/DDBJ whole genome shotgun (WGS) entry which is preliminary data.</text>
</comment>
<dbReference type="RefSeq" id="WP_114453577.1">
    <property type="nucleotide sequence ID" value="NZ_QPJC01000008.1"/>
</dbReference>
<organism evidence="2 3">
    <name type="scientific">Halopolyspora algeriensis</name>
    <dbReference type="NCBI Taxonomy" id="1500506"/>
    <lineage>
        <taxon>Bacteria</taxon>
        <taxon>Bacillati</taxon>
        <taxon>Actinomycetota</taxon>
        <taxon>Actinomycetes</taxon>
        <taxon>Actinomycetes incertae sedis</taxon>
        <taxon>Halopolyspora</taxon>
    </lineage>
</organism>
<dbReference type="OrthoDB" id="4869341at2"/>
<protein>
    <submittedName>
        <fullName evidence="2">Ribbon-helix-helix CopG family protein</fullName>
    </submittedName>
</protein>
<dbReference type="Gene3D" id="1.10.1220.10">
    <property type="entry name" value="Met repressor-like"/>
    <property type="match status" value="1"/>
</dbReference>
<accession>A0A368VM33</accession>
<reference evidence="2 3" key="1">
    <citation type="submission" date="2018-07" db="EMBL/GenBank/DDBJ databases">
        <title>Genomic Encyclopedia of Type Strains, Phase III (KMG-III): the genomes of soil and plant-associated and newly described type strains.</title>
        <authorList>
            <person name="Whitman W."/>
        </authorList>
    </citation>
    <scope>NUCLEOTIDE SEQUENCE [LARGE SCALE GENOMIC DNA]</scope>
    <source>
        <strain evidence="2 3">CECT 8575</strain>
    </source>
</reference>
<dbReference type="Proteomes" id="UP000253495">
    <property type="component" value="Unassembled WGS sequence"/>
</dbReference>
<dbReference type="InterPro" id="IPR010985">
    <property type="entry name" value="Ribbon_hlx_hlx"/>
</dbReference>
<dbReference type="EMBL" id="QPJC01000008">
    <property type="protein sequence ID" value="RCW42759.1"/>
    <property type="molecule type" value="Genomic_DNA"/>
</dbReference>
<proteinExistence type="predicted"/>